<gene>
    <name evidence="1" type="ORF">BU25DRAFT_410737</name>
</gene>
<proteinExistence type="predicted"/>
<organism evidence="1 2">
    <name type="scientific">Macroventuria anomochaeta</name>
    <dbReference type="NCBI Taxonomy" id="301207"/>
    <lineage>
        <taxon>Eukaryota</taxon>
        <taxon>Fungi</taxon>
        <taxon>Dikarya</taxon>
        <taxon>Ascomycota</taxon>
        <taxon>Pezizomycotina</taxon>
        <taxon>Dothideomycetes</taxon>
        <taxon>Pleosporomycetidae</taxon>
        <taxon>Pleosporales</taxon>
        <taxon>Pleosporineae</taxon>
        <taxon>Didymellaceae</taxon>
        <taxon>Macroventuria</taxon>
    </lineage>
</organism>
<sequence>MSLEQLPSFFVLSGKHTDLSDLSSGENNQVKRNMDHNRLSAALTPVASRNPSCEVDGVTLTNQVDTSHAEAEQEPIEDLPKSKPTNIRLRTNEQLHRRHKKSQSEYVLSPLRKRKLSDANAHRRSYIVESVHDMFSAVRRSQIFLERGITEKEDNAKSASPEQIENLSKTRPIHIDRRSSRLKDQLKGAAIRSSVCNKQFVPQNHLCDIITQKSVDNELARWEYLPRKIRHALRRPTDVPIEAKSTDSLGSGKTYRKIFAILLELHRPSLIWSFVEDGVCDDDLPLVKEHSSRGTQPRYELRRAKDPTTPLKCFKKWTFAGVSEFEDRQWMFLAASFDKSIDSDDSHQQLQVDHILPFTKCAKARKGGYGKVFETEIHSGHHAFKDMKETRCVVAVKHLSATDSKAAQREAVILRSMSKRPHAHPHVISLLATYEYRGEFCLIFPWAHADLERHWKDNRGPYGSDPRMARWLLEQCLGIAQGLYEIHRYRTIPKTSSLWKASHTRGTSDVALNIGSPQLLFGRHGDIKPNNILFFPDSGSTVGGVLKITDFGITRFSTDDRRLSFHDNERVPYTPTYQSPECLLKKNISTLCDIWALGCVYLEFVLWFLRGYDHVEMFAHNRKEDDLSDAFFEKTGKDPDTGAMRVQVKPCVTELIADLRSAEWCSTPFQKLLSLIEDKMIVRRDAQTTSAAQVRPAGIVTDRSSPMRIGSGTLVNELGAILEELKSDEAIVSASCAI</sequence>
<dbReference type="EMBL" id="MU006716">
    <property type="protein sequence ID" value="KAF2627582.1"/>
    <property type="molecule type" value="Genomic_DNA"/>
</dbReference>
<dbReference type="Proteomes" id="UP000799754">
    <property type="component" value="Unassembled WGS sequence"/>
</dbReference>
<reference evidence="1" key="1">
    <citation type="journal article" date="2020" name="Stud. Mycol.">
        <title>101 Dothideomycetes genomes: a test case for predicting lifestyles and emergence of pathogens.</title>
        <authorList>
            <person name="Haridas S."/>
            <person name="Albert R."/>
            <person name="Binder M."/>
            <person name="Bloem J."/>
            <person name="Labutti K."/>
            <person name="Salamov A."/>
            <person name="Andreopoulos B."/>
            <person name="Baker S."/>
            <person name="Barry K."/>
            <person name="Bills G."/>
            <person name="Bluhm B."/>
            <person name="Cannon C."/>
            <person name="Castanera R."/>
            <person name="Culley D."/>
            <person name="Daum C."/>
            <person name="Ezra D."/>
            <person name="Gonzalez J."/>
            <person name="Henrissat B."/>
            <person name="Kuo A."/>
            <person name="Liang C."/>
            <person name="Lipzen A."/>
            <person name="Lutzoni F."/>
            <person name="Magnuson J."/>
            <person name="Mondo S."/>
            <person name="Nolan M."/>
            <person name="Ohm R."/>
            <person name="Pangilinan J."/>
            <person name="Park H.-J."/>
            <person name="Ramirez L."/>
            <person name="Alfaro M."/>
            <person name="Sun H."/>
            <person name="Tritt A."/>
            <person name="Yoshinaga Y."/>
            <person name="Zwiers L.-H."/>
            <person name="Turgeon B."/>
            <person name="Goodwin S."/>
            <person name="Spatafora J."/>
            <person name="Crous P."/>
            <person name="Grigoriev I."/>
        </authorList>
    </citation>
    <scope>NUCLEOTIDE SEQUENCE</scope>
    <source>
        <strain evidence="1">CBS 525.71</strain>
    </source>
</reference>
<name>A0ACB6S241_9PLEO</name>
<evidence type="ECO:0000313" key="1">
    <source>
        <dbReference type="EMBL" id="KAF2627582.1"/>
    </source>
</evidence>
<comment type="caution">
    <text evidence="1">The sequence shown here is derived from an EMBL/GenBank/DDBJ whole genome shotgun (WGS) entry which is preliminary data.</text>
</comment>
<evidence type="ECO:0000313" key="2">
    <source>
        <dbReference type="Proteomes" id="UP000799754"/>
    </source>
</evidence>
<protein>
    <submittedName>
        <fullName evidence="1">Kinase-like protein</fullName>
    </submittedName>
</protein>
<keyword evidence="2" id="KW-1185">Reference proteome</keyword>
<accession>A0ACB6S241</accession>